<feature type="non-terminal residue" evidence="1">
    <location>
        <position position="1"/>
    </location>
</feature>
<reference evidence="1" key="1">
    <citation type="submission" date="2022-03" db="EMBL/GenBank/DDBJ databases">
        <authorList>
            <person name="Lindestad O."/>
        </authorList>
    </citation>
    <scope>NUCLEOTIDE SEQUENCE</scope>
</reference>
<proteinExistence type="predicted"/>
<name>A0A8S4QM25_9NEOP</name>
<sequence>VKPEGELLLPTSPRIEAMASKAPSGTATNALQGRREECSRFELDPHSSMSREVEDVEGGLYQCGDKRLRRTG</sequence>
<evidence type="ECO:0000313" key="2">
    <source>
        <dbReference type="Proteomes" id="UP000838756"/>
    </source>
</evidence>
<keyword evidence="2" id="KW-1185">Reference proteome</keyword>
<evidence type="ECO:0000313" key="1">
    <source>
        <dbReference type="EMBL" id="CAH2215584.1"/>
    </source>
</evidence>
<dbReference type="AlphaFoldDB" id="A0A8S4QM25"/>
<dbReference type="EMBL" id="CAKXAJ010012101">
    <property type="protein sequence ID" value="CAH2215584.1"/>
    <property type="molecule type" value="Genomic_DNA"/>
</dbReference>
<organism evidence="1 2">
    <name type="scientific">Pararge aegeria aegeria</name>
    <dbReference type="NCBI Taxonomy" id="348720"/>
    <lineage>
        <taxon>Eukaryota</taxon>
        <taxon>Metazoa</taxon>
        <taxon>Ecdysozoa</taxon>
        <taxon>Arthropoda</taxon>
        <taxon>Hexapoda</taxon>
        <taxon>Insecta</taxon>
        <taxon>Pterygota</taxon>
        <taxon>Neoptera</taxon>
        <taxon>Endopterygota</taxon>
        <taxon>Lepidoptera</taxon>
        <taxon>Glossata</taxon>
        <taxon>Ditrysia</taxon>
        <taxon>Papilionoidea</taxon>
        <taxon>Nymphalidae</taxon>
        <taxon>Satyrinae</taxon>
        <taxon>Satyrini</taxon>
        <taxon>Parargina</taxon>
        <taxon>Pararge</taxon>
    </lineage>
</organism>
<gene>
    <name evidence="1" type="primary">jg20077</name>
    <name evidence="1" type="ORF">PAEG_LOCUS3715</name>
</gene>
<dbReference type="Proteomes" id="UP000838756">
    <property type="component" value="Unassembled WGS sequence"/>
</dbReference>
<accession>A0A8S4QM25</accession>
<protein>
    <submittedName>
        <fullName evidence="1">Jg20077 protein</fullName>
    </submittedName>
</protein>
<comment type="caution">
    <text evidence="1">The sequence shown here is derived from an EMBL/GenBank/DDBJ whole genome shotgun (WGS) entry which is preliminary data.</text>
</comment>